<protein>
    <submittedName>
        <fullName evidence="2">Sap-like sulfolipid-1-addressing protein</fullName>
    </submittedName>
</protein>
<feature type="transmembrane region" description="Helical" evidence="1">
    <location>
        <begin position="176"/>
        <end position="199"/>
    </location>
</feature>
<keyword evidence="1" id="KW-1133">Transmembrane helix</keyword>
<sequence>MGVELVAPLAVLALIDSTSFGTLVIPIWLMMAPRLRAHRVLVFLATVGTFYLLLGVALMAGAMAVLDRVDGVFEGTPGHIAQLVVGVILLVLGLTIEPWTKEGKRKRAERRQARRGGKPSRLQVWRERAAGGDGAATGVVVLALSAAVIEAASMLPYLAAIGIISSSGLSPSSSVVVLATYCLVMVTPALALLAARVTLHERITPTLTRLDAWLSRNSGEALAWILGIVGFHLSVNAAYALGWFS</sequence>
<keyword evidence="1" id="KW-0472">Membrane</keyword>
<accession>A0A3D9V4R6</accession>
<reference evidence="2 3" key="1">
    <citation type="submission" date="2018-08" db="EMBL/GenBank/DDBJ databases">
        <title>Sequencing the genomes of 1000 actinobacteria strains.</title>
        <authorList>
            <person name="Klenk H.-P."/>
        </authorList>
    </citation>
    <scope>NUCLEOTIDE SEQUENCE [LARGE SCALE GENOMIC DNA]</scope>
    <source>
        <strain evidence="2 3">DSM 22891</strain>
    </source>
</reference>
<evidence type="ECO:0000256" key="1">
    <source>
        <dbReference type="SAM" id="Phobius"/>
    </source>
</evidence>
<feature type="transmembrane region" description="Helical" evidence="1">
    <location>
        <begin position="220"/>
        <end position="244"/>
    </location>
</feature>
<name>A0A3D9V4R6_THECX</name>
<dbReference type="Pfam" id="PF11139">
    <property type="entry name" value="SfLAP"/>
    <property type="match status" value="1"/>
</dbReference>
<gene>
    <name evidence="2" type="ORF">DFJ64_1763</name>
</gene>
<proteinExistence type="predicted"/>
<dbReference type="EMBL" id="QTUC01000001">
    <property type="protein sequence ID" value="REF36356.1"/>
    <property type="molecule type" value="Genomic_DNA"/>
</dbReference>
<evidence type="ECO:0000313" key="2">
    <source>
        <dbReference type="EMBL" id="REF36356.1"/>
    </source>
</evidence>
<feature type="transmembrane region" description="Helical" evidence="1">
    <location>
        <begin position="78"/>
        <end position="96"/>
    </location>
</feature>
<evidence type="ECO:0000313" key="3">
    <source>
        <dbReference type="Proteomes" id="UP000256485"/>
    </source>
</evidence>
<keyword evidence="1" id="KW-0812">Transmembrane</keyword>
<dbReference type="Proteomes" id="UP000256485">
    <property type="component" value="Unassembled WGS sequence"/>
</dbReference>
<organism evidence="2 3">
    <name type="scientific">Thermasporomyces composti</name>
    <dbReference type="NCBI Taxonomy" id="696763"/>
    <lineage>
        <taxon>Bacteria</taxon>
        <taxon>Bacillati</taxon>
        <taxon>Actinomycetota</taxon>
        <taxon>Actinomycetes</taxon>
        <taxon>Propionibacteriales</taxon>
        <taxon>Nocardioidaceae</taxon>
        <taxon>Thermasporomyces</taxon>
    </lineage>
</organism>
<comment type="caution">
    <text evidence="2">The sequence shown here is derived from an EMBL/GenBank/DDBJ whole genome shotgun (WGS) entry which is preliminary data.</text>
</comment>
<dbReference type="AlphaFoldDB" id="A0A3D9V4R6"/>
<feature type="transmembrane region" description="Helical" evidence="1">
    <location>
        <begin position="6"/>
        <end position="29"/>
    </location>
</feature>
<dbReference type="InterPro" id="IPR021315">
    <property type="entry name" value="Gap/Sap"/>
</dbReference>
<dbReference type="RefSeq" id="WP_115850009.1">
    <property type="nucleotide sequence ID" value="NZ_QTUC01000001.1"/>
</dbReference>
<dbReference type="OrthoDB" id="7062264at2"/>
<feature type="transmembrane region" description="Helical" evidence="1">
    <location>
        <begin position="135"/>
        <end position="164"/>
    </location>
</feature>
<keyword evidence="3" id="KW-1185">Reference proteome</keyword>
<feature type="transmembrane region" description="Helical" evidence="1">
    <location>
        <begin position="41"/>
        <end position="66"/>
    </location>
</feature>